<evidence type="ECO:0000313" key="3">
    <source>
        <dbReference type="EMBL" id="KIM34771.1"/>
    </source>
</evidence>
<dbReference type="EMBL" id="KN831858">
    <property type="protein sequence ID" value="KIM34771.1"/>
    <property type="molecule type" value="Genomic_DNA"/>
</dbReference>
<organism evidence="3 4">
    <name type="scientific">Hebeloma cylindrosporum</name>
    <dbReference type="NCBI Taxonomy" id="76867"/>
    <lineage>
        <taxon>Eukaryota</taxon>
        <taxon>Fungi</taxon>
        <taxon>Dikarya</taxon>
        <taxon>Basidiomycota</taxon>
        <taxon>Agaricomycotina</taxon>
        <taxon>Agaricomycetes</taxon>
        <taxon>Agaricomycetidae</taxon>
        <taxon>Agaricales</taxon>
        <taxon>Agaricineae</taxon>
        <taxon>Hymenogastraceae</taxon>
        <taxon>Hebeloma</taxon>
    </lineage>
</organism>
<reference evidence="3 4" key="1">
    <citation type="submission" date="2014-04" db="EMBL/GenBank/DDBJ databases">
        <authorList>
            <consortium name="DOE Joint Genome Institute"/>
            <person name="Kuo A."/>
            <person name="Gay G."/>
            <person name="Dore J."/>
            <person name="Kohler A."/>
            <person name="Nagy L.G."/>
            <person name="Floudas D."/>
            <person name="Copeland A."/>
            <person name="Barry K.W."/>
            <person name="Cichocki N."/>
            <person name="Veneault-Fourrey C."/>
            <person name="LaButti K."/>
            <person name="Lindquist E.A."/>
            <person name="Lipzen A."/>
            <person name="Lundell T."/>
            <person name="Morin E."/>
            <person name="Murat C."/>
            <person name="Sun H."/>
            <person name="Tunlid A."/>
            <person name="Henrissat B."/>
            <person name="Grigoriev I.V."/>
            <person name="Hibbett D.S."/>
            <person name="Martin F."/>
            <person name="Nordberg H.P."/>
            <person name="Cantor M.N."/>
            <person name="Hua S.X."/>
        </authorList>
    </citation>
    <scope>NUCLEOTIDE SEQUENCE [LARGE SCALE GENOMIC DNA]</scope>
    <source>
        <strain evidence="4">h7</strain>
    </source>
</reference>
<gene>
    <name evidence="3" type="ORF">M413DRAFT_450077</name>
</gene>
<accession>A0A0C3BTT1</accession>
<evidence type="ECO:0000256" key="1">
    <source>
        <dbReference type="SAM" id="Coils"/>
    </source>
</evidence>
<dbReference type="OrthoDB" id="3008788at2759"/>
<feature type="region of interest" description="Disordered" evidence="2">
    <location>
        <begin position="476"/>
        <end position="506"/>
    </location>
</feature>
<feature type="compositionally biased region" description="Polar residues" evidence="2">
    <location>
        <begin position="341"/>
        <end position="350"/>
    </location>
</feature>
<name>A0A0C3BTT1_HEBCY</name>
<dbReference type="AlphaFoldDB" id="A0A0C3BTT1"/>
<keyword evidence="4" id="KW-1185">Reference proteome</keyword>
<reference evidence="4" key="2">
    <citation type="submission" date="2015-01" db="EMBL/GenBank/DDBJ databases">
        <title>Evolutionary Origins and Diversification of the Mycorrhizal Mutualists.</title>
        <authorList>
            <consortium name="DOE Joint Genome Institute"/>
            <consortium name="Mycorrhizal Genomics Consortium"/>
            <person name="Kohler A."/>
            <person name="Kuo A."/>
            <person name="Nagy L.G."/>
            <person name="Floudas D."/>
            <person name="Copeland A."/>
            <person name="Barry K.W."/>
            <person name="Cichocki N."/>
            <person name="Veneault-Fourrey C."/>
            <person name="LaButti K."/>
            <person name="Lindquist E.A."/>
            <person name="Lipzen A."/>
            <person name="Lundell T."/>
            <person name="Morin E."/>
            <person name="Murat C."/>
            <person name="Riley R."/>
            <person name="Ohm R."/>
            <person name="Sun H."/>
            <person name="Tunlid A."/>
            <person name="Henrissat B."/>
            <person name="Grigoriev I.V."/>
            <person name="Hibbett D.S."/>
            <person name="Martin F."/>
        </authorList>
    </citation>
    <scope>NUCLEOTIDE SEQUENCE [LARGE SCALE GENOMIC DNA]</scope>
    <source>
        <strain evidence="4">h7</strain>
    </source>
</reference>
<dbReference type="Proteomes" id="UP000053424">
    <property type="component" value="Unassembled WGS sequence"/>
</dbReference>
<proteinExistence type="predicted"/>
<protein>
    <submittedName>
        <fullName evidence="3">Uncharacterized protein</fullName>
    </submittedName>
</protein>
<keyword evidence="1" id="KW-0175">Coiled coil</keyword>
<evidence type="ECO:0000256" key="2">
    <source>
        <dbReference type="SAM" id="MobiDB-lite"/>
    </source>
</evidence>
<feature type="region of interest" description="Disordered" evidence="2">
    <location>
        <begin position="333"/>
        <end position="358"/>
    </location>
</feature>
<evidence type="ECO:0000313" key="4">
    <source>
        <dbReference type="Proteomes" id="UP000053424"/>
    </source>
</evidence>
<dbReference type="HOGENOM" id="CLU_547528_0_0_1"/>
<sequence length="506" mass="57121">MSMSYAQLERLAAAHNLHLTSEQMSDIKSCPPSSALLYLLPPCIFLLAIDVVLRLSNRPPPIVNEPLDIPEAEDPVVRKLAVKAQEVLANFKKLDDDLSAEEKRSRHLARMIQKQRNFAHHRRRIGVYMTRKQLEGSPQFDAMNGEATAMSGHPSGVSEPFNNFCERLLLQNKIWKQHREIKALKNVLHDIRESDSSNAFKVFIERLLLTNKIWKQEKEISRLLGETEALKRSRVAAVTRAAKQMVQDVRKERLTEEFVKDLIAELEECKDSIGKLRAEHEREIQELAGEWRKDCRRLAQQVDRLELAQESRRVEQELSNEMEADLVHRLSVAEGGEEVNRTPSGLSGTYSCDDDAETLSDSDFEQMSNASTCVGSGGDRSPNGKIEFVESSADKLAPTNIRKVRLSPLKLIRESSSSSVCVSSPATKSPVRKLEPGPYAGFSFNPLFFGNASALRNEDDTETESPSRRVTFSLKPAPERTALHPKSAVRTTAKETRQTKRVQWRI</sequence>
<feature type="coiled-coil region" evidence="1">
    <location>
        <begin position="259"/>
        <end position="308"/>
    </location>
</feature>